<evidence type="ECO:0000256" key="6">
    <source>
        <dbReference type="ARBA" id="ARBA00022801"/>
    </source>
</evidence>
<feature type="domain" description="CBM20" evidence="13">
    <location>
        <begin position="494"/>
        <end position="593"/>
    </location>
</feature>
<dbReference type="InterPro" id="IPR006046">
    <property type="entry name" value="Alpha_amylase"/>
</dbReference>
<reference evidence="14 15" key="1">
    <citation type="submission" date="2014-04" db="EMBL/GenBank/DDBJ databases">
        <authorList>
            <consortium name="DOE Joint Genome Institute"/>
            <person name="Kuo A."/>
            <person name="Zuccaro A."/>
            <person name="Kohler A."/>
            <person name="Nagy L.G."/>
            <person name="Floudas D."/>
            <person name="Copeland A."/>
            <person name="Barry K.W."/>
            <person name="Cichocki N."/>
            <person name="Veneault-Fourrey C."/>
            <person name="LaButti K."/>
            <person name="Lindquist E.A."/>
            <person name="Lipzen A."/>
            <person name="Lundell T."/>
            <person name="Morin E."/>
            <person name="Murat C."/>
            <person name="Sun H."/>
            <person name="Tunlid A."/>
            <person name="Henrissat B."/>
            <person name="Grigoriev I.V."/>
            <person name="Hibbett D.S."/>
            <person name="Martin F."/>
            <person name="Nordberg H.P."/>
            <person name="Cantor M.N."/>
            <person name="Hua S.X."/>
        </authorList>
    </citation>
    <scope>NUCLEOTIDE SEQUENCE [LARGE SCALE GENOMIC DNA]</scope>
    <source>
        <strain evidence="14 15">MAFF 305830</strain>
    </source>
</reference>
<evidence type="ECO:0000313" key="15">
    <source>
        <dbReference type="Proteomes" id="UP000054097"/>
    </source>
</evidence>
<evidence type="ECO:0000256" key="1">
    <source>
        <dbReference type="ARBA" id="ARBA00000548"/>
    </source>
</evidence>
<keyword evidence="6" id="KW-0378">Hydrolase</keyword>
<organism evidence="14 15">
    <name type="scientific">Serendipita vermifera MAFF 305830</name>
    <dbReference type="NCBI Taxonomy" id="933852"/>
    <lineage>
        <taxon>Eukaryota</taxon>
        <taxon>Fungi</taxon>
        <taxon>Dikarya</taxon>
        <taxon>Basidiomycota</taxon>
        <taxon>Agaricomycotina</taxon>
        <taxon>Agaricomycetes</taxon>
        <taxon>Sebacinales</taxon>
        <taxon>Serendipitaceae</taxon>
        <taxon>Serendipita</taxon>
    </lineage>
</organism>
<dbReference type="GO" id="GO:0046872">
    <property type="term" value="F:metal ion binding"/>
    <property type="evidence" value="ECO:0007669"/>
    <property type="project" value="UniProtKB-KW"/>
</dbReference>
<evidence type="ECO:0000256" key="5">
    <source>
        <dbReference type="ARBA" id="ARBA00022723"/>
    </source>
</evidence>
<dbReference type="SUPFAM" id="SSF49452">
    <property type="entry name" value="Starch-binding domain-like"/>
    <property type="match status" value="1"/>
</dbReference>
<dbReference type="InterPro" id="IPR013784">
    <property type="entry name" value="Carb-bd-like_fold"/>
</dbReference>
<dbReference type="SMART" id="SM00632">
    <property type="entry name" value="Aamy_C"/>
    <property type="match status" value="1"/>
</dbReference>
<dbReference type="CDD" id="cd11317">
    <property type="entry name" value="AmyAc_bac_euk_AmyA"/>
    <property type="match status" value="1"/>
</dbReference>
<dbReference type="SUPFAM" id="SSF51445">
    <property type="entry name" value="(Trans)glycosidases"/>
    <property type="match status" value="1"/>
</dbReference>
<evidence type="ECO:0000256" key="3">
    <source>
        <dbReference type="ARBA" id="ARBA00008061"/>
    </source>
</evidence>
<keyword evidence="8" id="KW-0119">Carbohydrate metabolism</keyword>
<dbReference type="InterPro" id="IPR006048">
    <property type="entry name" value="A-amylase/branching_C"/>
</dbReference>
<dbReference type="Gene3D" id="2.60.40.10">
    <property type="entry name" value="Immunoglobulins"/>
    <property type="match status" value="1"/>
</dbReference>
<gene>
    <name evidence="14" type="ORF">M408DRAFT_209168</name>
</gene>
<keyword evidence="7" id="KW-0106">Calcium</keyword>
<name>A0A0C2WGV7_SERVB</name>
<dbReference type="PROSITE" id="PS51166">
    <property type="entry name" value="CBM20"/>
    <property type="match status" value="1"/>
</dbReference>
<keyword evidence="9" id="KW-0326">Glycosidase</keyword>
<dbReference type="InterPro" id="IPR006047">
    <property type="entry name" value="GH13_cat_dom"/>
</dbReference>
<evidence type="ECO:0000313" key="14">
    <source>
        <dbReference type="EMBL" id="KIM25608.1"/>
    </source>
</evidence>
<accession>A0A0C2WGV7</accession>
<dbReference type="InterPro" id="IPR013783">
    <property type="entry name" value="Ig-like_fold"/>
</dbReference>
<dbReference type="FunFam" id="2.60.40.10:FF:000552">
    <property type="entry name" value="Related to glucoamylase"/>
    <property type="match status" value="1"/>
</dbReference>
<evidence type="ECO:0000256" key="7">
    <source>
        <dbReference type="ARBA" id="ARBA00022837"/>
    </source>
</evidence>
<dbReference type="HOGENOM" id="CLU_013336_3_1_1"/>
<dbReference type="PRINTS" id="PR00110">
    <property type="entry name" value="ALPHAAMYLASE"/>
</dbReference>
<keyword evidence="5" id="KW-0479">Metal-binding</keyword>
<keyword evidence="15" id="KW-1185">Reference proteome</keyword>
<keyword evidence="12" id="KW-0732">Signal</keyword>
<dbReference type="GO" id="GO:0004556">
    <property type="term" value="F:alpha-amylase activity"/>
    <property type="evidence" value="ECO:0007669"/>
    <property type="project" value="UniProtKB-EC"/>
</dbReference>
<dbReference type="PANTHER" id="PTHR43447">
    <property type="entry name" value="ALPHA-AMYLASE"/>
    <property type="match status" value="1"/>
</dbReference>
<dbReference type="Pfam" id="PF00686">
    <property type="entry name" value="CBM_20"/>
    <property type="match status" value="1"/>
</dbReference>
<proteinExistence type="inferred from homology"/>
<evidence type="ECO:0000259" key="13">
    <source>
        <dbReference type="PROSITE" id="PS51166"/>
    </source>
</evidence>
<dbReference type="GO" id="GO:0000272">
    <property type="term" value="P:polysaccharide catabolic process"/>
    <property type="evidence" value="ECO:0007669"/>
    <property type="project" value="UniProtKB-KW"/>
</dbReference>
<evidence type="ECO:0000256" key="4">
    <source>
        <dbReference type="ARBA" id="ARBA00012595"/>
    </source>
</evidence>
<comment type="catalytic activity">
    <reaction evidence="1">
        <text>Endohydrolysis of (1-&gt;4)-alpha-D-glucosidic linkages in polysaccharides containing three or more (1-&gt;4)-alpha-linked D-glucose units.</text>
        <dbReference type="EC" id="3.2.1.1"/>
    </reaction>
</comment>
<comment type="cofactor">
    <cofactor evidence="2">
        <name>Ca(2+)</name>
        <dbReference type="ChEBI" id="CHEBI:29108"/>
    </cofactor>
</comment>
<dbReference type="OrthoDB" id="550577at2759"/>
<dbReference type="Proteomes" id="UP000054097">
    <property type="component" value="Unassembled WGS sequence"/>
</dbReference>
<comment type="similarity">
    <text evidence="3 11">Belongs to the glycosyl hydrolase 13 family.</text>
</comment>
<protein>
    <recommendedName>
        <fullName evidence="4">alpha-amylase</fullName>
        <ecNumber evidence="4">3.2.1.1</ecNumber>
    </recommendedName>
</protein>
<dbReference type="InterPro" id="IPR002044">
    <property type="entry name" value="CBM20"/>
</dbReference>
<dbReference type="EC" id="3.2.1.1" evidence="4"/>
<feature type="chain" id="PRO_5002173582" description="alpha-amylase" evidence="12">
    <location>
        <begin position="20"/>
        <end position="593"/>
    </location>
</feature>
<evidence type="ECO:0000256" key="11">
    <source>
        <dbReference type="RuleBase" id="RU003615"/>
    </source>
</evidence>
<dbReference type="CDD" id="cd05808">
    <property type="entry name" value="CBM20_alpha_amylase"/>
    <property type="match status" value="1"/>
</dbReference>
<dbReference type="SUPFAM" id="SSF51011">
    <property type="entry name" value="Glycosyl hydrolase domain"/>
    <property type="match status" value="1"/>
</dbReference>
<evidence type="ECO:0000256" key="9">
    <source>
        <dbReference type="ARBA" id="ARBA00023295"/>
    </source>
</evidence>
<dbReference type="SMART" id="SM01065">
    <property type="entry name" value="CBM_2"/>
    <property type="match status" value="1"/>
</dbReference>
<evidence type="ECO:0000256" key="10">
    <source>
        <dbReference type="ARBA" id="ARBA00023326"/>
    </source>
</evidence>
<dbReference type="AlphaFoldDB" id="A0A0C2WGV7"/>
<dbReference type="InterPro" id="IPR013780">
    <property type="entry name" value="Glyco_hydro_b"/>
</dbReference>
<dbReference type="Gene3D" id="3.20.20.80">
    <property type="entry name" value="Glycosidases"/>
    <property type="match status" value="1"/>
</dbReference>
<dbReference type="STRING" id="933852.A0A0C2WGV7"/>
<evidence type="ECO:0000256" key="2">
    <source>
        <dbReference type="ARBA" id="ARBA00001913"/>
    </source>
</evidence>
<dbReference type="Pfam" id="PF02806">
    <property type="entry name" value="Alpha-amylase_C"/>
    <property type="match status" value="1"/>
</dbReference>
<dbReference type="Gene3D" id="2.60.40.1180">
    <property type="entry name" value="Golgi alpha-mannosidase II"/>
    <property type="match status" value="1"/>
</dbReference>
<evidence type="ECO:0000256" key="8">
    <source>
        <dbReference type="ARBA" id="ARBA00023277"/>
    </source>
</evidence>
<dbReference type="InterPro" id="IPR017853">
    <property type="entry name" value="GH"/>
</dbReference>
<keyword evidence="10" id="KW-0624">Polysaccharide degradation</keyword>
<dbReference type="EMBL" id="KN824313">
    <property type="protein sequence ID" value="KIM25608.1"/>
    <property type="molecule type" value="Genomic_DNA"/>
</dbReference>
<sequence length="593" mass="62239">MVWLARYVGIASLCASVAASVLHPPVEKRATTGNTIIQLFEWTWDSIASECTNFIGPNGYGYVQVSPPAEHIQGSSWWTDYQPVSYTLTSKRGNRSQFASMVTTCHNAGVKVLVDTIMNHMAGIDSGTGVAGSSFTHYNYPGIYGTQDFHHCGLTSGDDIVDYSSRAQVQTCELVNLADLATETEYVRARLATYLNDLVSLGVDGFRLDAAKHMAASDIGNILSRVSSVSYVSQEVIYGSGEPVQPSEYVGNGAVQEFRYTSTIKDAFQSSGISSLQNLESRGWVAGSSANVFVANHDTERGGSSLSYKSSSNTYTLAMVFSLAHSYGTPSILSGYSFSDNDAGAPNSGAGTCSGSTGSNGWLCQHRWPAVAGMVGFHNVAGSAAINNWVSGTSQQIAFGRGSAGFVVINNADSSWSATFTTSLPSGTYCDVYTGPKSGSSCSGSSYTVSGGSFSATVAARTALALHTGATTSTIASTSDLPTPTTTTTTTTTTASSGSAKITFSVYATTTWGQNIYVTGSISQLGSWTPASGVALSSASYPTWVGSVTVPVGTTFSYKYTKVNGSTVTWESDPNRSYTVTSSSAVTISDTWR</sequence>
<dbReference type="SMART" id="SM00642">
    <property type="entry name" value="Aamy"/>
    <property type="match status" value="1"/>
</dbReference>
<reference evidence="15" key="2">
    <citation type="submission" date="2015-01" db="EMBL/GenBank/DDBJ databases">
        <title>Evolutionary Origins and Diversification of the Mycorrhizal Mutualists.</title>
        <authorList>
            <consortium name="DOE Joint Genome Institute"/>
            <consortium name="Mycorrhizal Genomics Consortium"/>
            <person name="Kohler A."/>
            <person name="Kuo A."/>
            <person name="Nagy L.G."/>
            <person name="Floudas D."/>
            <person name="Copeland A."/>
            <person name="Barry K.W."/>
            <person name="Cichocki N."/>
            <person name="Veneault-Fourrey C."/>
            <person name="LaButti K."/>
            <person name="Lindquist E.A."/>
            <person name="Lipzen A."/>
            <person name="Lundell T."/>
            <person name="Morin E."/>
            <person name="Murat C."/>
            <person name="Riley R."/>
            <person name="Ohm R."/>
            <person name="Sun H."/>
            <person name="Tunlid A."/>
            <person name="Henrissat B."/>
            <person name="Grigoriev I.V."/>
            <person name="Hibbett D.S."/>
            <person name="Martin F."/>
        </authorList>
    </citation>
    <scope>NUCLEOTIDE SEQUENCE [LARGE SCALE GENOMIC DNA]</scope>
    <source>
        <strain evidence="15">MAFF 305830</strain>
    </source>
</reference>
<evidence type="ECO:0000256" key="12">
    <source>
        <dbReference type="SAM" id="SignalP"/>
    </source>
</evidence>
<dbReference type="GO" id="GO:2001070">
    <property type="term" value="F:starch binding"/>
    <property type="evidence" value="ECO:0007669"/>
    <property type="project" value="InterPro"/>
</dbReference>
<dbReference type="InterPro" id="IPR031319">
    <property type="entry name" value="A-amylase_C"/>
</dbReference>
<feature type="signal peptide" evidence="12">
    <location>
        <begin position="1"/>
        <end position="19"/>
    </location>
</feature>